<dbReference type="Gene3D" id="3.10.520.10">
    <property type="entry name" value="ApbE-like domains"/>
    <property type="match status" value="1"/>
</dbReference>
<keyword evidence="6" id="KW-0479">Metal-binding</keyword>
<comment type="caution">
    <text evidence="11">The sequence shown here is derived from an EMBL/GenBank/DDBJ whole genome shotgun (WGS) entry which is preliminary data.</text>
</comment>
<organism evidence="11 12">
    <name type="scientific">Haloarchaeobius amylolyticus</name>
    <dbReference type="NCBI Taxonomy" id="1198296"/>
    <lineage>
        <taxon>Archaea</taxon>
        <taxon>Methanobacteriati</taxon>
        <taxon>Methanobacteriota</taxon>
        <taxon>Stenosarchaea group</taxon>
        <taxon>Halobacteria</taxon>
        <taxon>Halobacteriales</taxon>
        <taxon>Halorubellaceae</taxon>
        <taxon>Haloarchaeobius</taxon>
    </lineage>
</organism>
<keyword evidence="7" id="KW-0274">FAD</keyword>
<evidence type="ECO:0000256" key="6">
    <source>
        <dbReference type="ARBA" id="ARBA00022723"/>
    </source>
</evidence>
<reference evidence="11 12" key="1">
    <citation type="journal article" date="2019" name="Int. J. Syst. Evol. Microbiol.">
        <title>The Global Catalogue of Microorganisms (GCM) 10K type strain sequencing project: providing services to taxonomists for standard genome sequencing and annotation.</title>
        <authorList>
            <consortium name="The Broad Institute Genomics Platform"/>
            <consortium name="The Broad Institute Genome Sequencing Center for Infectious Disease"/>
            <person name="Wu L."/>
            <person name="Ma J."/>
        </authorList>
    </citation>
    <scope>NUCLEOTIDE SEQUENCE [LARGE SCALE GENOMIC DNA]</scope>
    <source>
        <strain evidence="11 12">CGMCC 1.12230</strain>
    </source>
</reference>
<comment type="cofactor">
    <cofactor evidence="1">
        <name>Mg(2+)</name>
        <dbReference type="ChEBI" id="CHEBI:18420"/>
    </cofactor>
</comment>
<name>A0ABD6BCN6_9EURY</name>
<dbReference type="EMBL" id="JBHUDI010000003">
    <property type="protein sequence ID" value="MFD1562756.1"/>
    <property type="molecule type" value="Genomic_DNA"/>
</dbReference>
<dbReference type="RefSeq" id="WP_390284685.1">
    <property type="nucleotide sequence ID" value="NZ_JBHUDI010000003.1"/>
</dbReference>
<evidence type="ECO:0000256" key="3">
    <source>
        <dbReference type="ARBA" id="ARBA00016337"/>
    </source>
</evidence>
<evidence type="ECO:0000256" key="10">
    <source>
        <dbReference type="ARBA" id="ARBA00048540"/>
    </source>
</evidence>
<evidence type="ECO:0000256" key="2">
    <source>
        <dbReference type="ARBA" id="ARBA00011955"/>
    </source>
</evidence>
<keyword evidence="4" id="KW-0285">Flavoprotein</keyword>
<dbReference type="Proteomes" id="UP001597076">
    <property type="component" value="Unassembled WGS sequence"/>
</dbReference>
<evidence type="ECO:0000313" key="11">
    <source>
        <dbReference type="EMBL" id="MFD1562756.1"/>
    </source>
</evidence>
<evidence type="ECO:0000313" key="12">
    <source>
        <dbReference type="Proteomes" id="UP001597076"/>
    </source>
</evidence>
<protein>
    <recommendedName>
        <fullName evidence="3">FAD:protein FMN transferase</fullName>
        <ecNumber evidence="2">2.7.1.180</ecNumber>
    </recommendedName>
    <alternativeName>
        <fullName evidence="9">Flavin transferase</fullName>
    </alternativeName>
</protein>
<comment type="catalytic activity">
    <reaction evidence="10">
        <text>L-threonyl-[protein] + FAD = FMN-L-threonyl-[protein] + AMP + H(+)</text>
        <dbReference type="Rhea" id="RHEA:36847"/>
        <dbReference type="Rhea" id="RHEA-COMP:11060"/>
        <dbReference type="Rhea" id="RHEA-COMP:11061"/>
        <dbReference type="ChEBI" id="CHEBI:15378"/>
        <dbReference type="ChEBI" id="CHEBI:30013"/>
        <dbReference type="ChEBI" id="CHEBI:57692"/>
        <dbReference type="ChEBI" id="CHEBI:74257"/>
        <dbReference type="ChEBI" id="CHEBI:456215"/>
        <dbReference type="EC" id="2.7.1.180"/>
    </reaction>
</comment>
<keyword evidence="8" id="KW-0460">Magnesium</keyword>
<evidence type="ECO:0000256" key="8">
    <source>
        <dbReference type="ARBA" id="ARBA00022842"/>
    </source>
</evidence>
<dbReference type="Pfam" id="PF02424">
    <property type="entry name" value="ApbE"/>
    <property type="match status" value="1"/>
</dbReference>
<evidence type="ECO:0000256" key="4">
    <source>
        <dbReference type="ARBA" id="ARBA00022630"/>
    </source>
</evidence>
<keyword evidence="5 11" id="KW-0808">Transferase</keyword>
<dbReference type="GO" id="GO:0016740">
    <property type="term" value="F:transferase activity"/>
    <property type="evidence" value="ECO:0007669"/>
    <property type="project" value="UniProtKB-KW"/>
</dbReference>
<sequence length="289" mass="31328">MDVAGTLTAARTRLGDARLEFRCCDTDFVVRTTGYRADVAAERARETALSLETELDAFDPDSAVARLNQTGRVENEHVARLVRRGLEYGERTDGVFDIRQGAVEHDLKAYLRGDRETVSATFETGSVRVDGDRVVTETELDLNGLAKGYIVDRATAAAAGPGRRGFVSGGGDMSPPTGPIAIESPYGDSRPLKILETDWNVATSGNYRRARDGVDHVYDPTTERLGARHESVTVVAQRDCMEADALATTLAALPLSDALERAAARPELEAFVVHDGVFRTTEGFDEHVA</sequence>
<proteinExistence type="predicted"/>
<keyword evidence="12" id="KW-1185">Reference proteome</keyword>
<evidence type="ECO:0000256" key="5">
    <source>
        <dbReference type="ARBA" id="ARBA00022679"/>
    </source>
</evidence>
<gene>
    <name evidence="11" type="ORF">ACFR99_04215</name>
</gene>
<dbReference type="PANTHER" id="PTHR30040">
    <property type="entry name" value="THIAMINE BIOSYNTHESIS LIPOPROTEIN APBE"/>
    <property type="match status" value="1"/>
</dbReference>
<evidence type="ECO:0000256" key="9">
    <source>
        <dbReference type="ARBA" id="ARBA00031306"/>
    </source>
</evidence>
<evidence type="ECO:0000256" key="7">
    <source>
        <dbReference type="ARBA" id="ARBA00022827"/>
    </source>
</evidence>
<dbReference type="EC" id="2.7.1.180" evidence="2"/>
<dbReference type="AlphaFoldDB" id="A0ABD6BCN6"/>
<dbReference type="InterPro" id="IPR003374">
    <property type="entry name" value="ApbE-like_sf"/>
</dbReference>
<accession>A0ABD6BCN6</accession>
<dbReference type="GO" id="GO:0046872">
    <property type="term" value="F:metal ion binding"/>
    <property type="evidence" value="ECO:0007669"/>
    <property type="project" value="UniProtKB-KW"/>
</dbReference>
<dbReference type="SUPFAM" id="SSF143631">
    <property type="entry name" value="ApbE-like"/>
    <property type="match status" value="1"/>
</dbReference>
<dbReference type="InterPro" id="IPR024932">
    <property type="entry name" value="ApbE"/>
</dbReference>
<evidence type="ECO:0000256" key="1">
    <source>
        <dbReference type="ARBA" id="ARBA00001946"/>
    </source>
</evidence>
<dbReference type="PANTHER" id="PTHR30040:SF2">
    <property type="entry name" value="FAD:PROTEIN FMN TRANSFERASE"/>
    <property type="match status" value="1"/>
</dbReference>